<protein>
    <submittedName>
        <fullName evidence="2">Uncharacterized protein</fullName>
    </submittedName>
</protein>
<feature type="transmembrane region" description="Helical" evidence="1">
    <location>
        <begin position="9"/>
        <end position="27"/>
    </location>
</feature>
<sequence>MRAPLGKELLYSGVLCAGIGPLLYYFIQKGLSRTEYYQMALEQLHSHTKALEALGSPLTVHRLPMLSQDHSVDINSAQLKIPVSGPKAKGHLYTRSSRGAPFQRWHLQEVILKLQDGQQIPVFRRSEAEK</sequence>
<dbReference type="EMBL" id="KN124686">
    <property type="protein sequence ID" value="KFO20602.1"/>
    <property type="molecule type" value="Genomic_DNA"/>
</dbReference>
<dbReference type="STRING" id="885580.ENSFDAP00000013115"/>
<dbReference type="InterPro" id="IPR014807">
    <property type="entry name" value="Coa1"/>
</dbReference>
<keyword evidence="3" id="KW-1185">Reference proteome</keyword>
<dbReference type="eggNOG" id="ENOG502S561">
    <property type="taxonomic scope" value="Eukaryota"/>
</dbReference>
<keyword evidence="1" id="KW-0472">Membrane</keyword>
<dbReference type="GO" id="GO:0032981">
    <property type="term" value="P:mitochondrial respiratory chain complex I assembly"/>
    <property type="evidence" value="ECO:0007669"/>
    <property type="project" value="TreeGrafter"/>
</dbReference>
<dbReference type="OrthoDB" id="10037790at2759"/>
<evidence type="ECO:0000313" key="2">
    <source>
        <dbReference type="EMBL" id="KFO20602.1"/>
    </source>
</evidence>
<dbReference type="Pfam" id="PF08695">
    <property type="entry name" value="Coa1"/>
    <property type="match status" value="1"/>
</dbReference>
<name>A0A091CQZ0_FUKDA</name>
<dbReference type="AlphaFoldDB" id="A0A091CQZ0"/>
<reference evidence="2 3" key="1">
    <citation type="submission" date="2013-11" db="EMBL/GenBank/DDBJ databases">
        <title>The Damaraland mole rat (Fukomys damarensis) genome and evolution of African mole rats.</title>
        <authorList>
            <person name="Gladyshev V.N."/>
            <person name="Fang X."/>
        </authorList>
    </citation>
    <scope>NUCLEOTIDE SEQUENCE [LARGE SCALE GENOMIC DNA]</scope>
    <source>
        <tissue evidence="2">Liver</tissue>
    </source>
</reference>
<dbReference type="PANTHER" id="PTHR47148:SF1">
    <property type="entry name" value="CYTOCHROME C OXIDASE ASSEMBLY FACTOR 1 HOMOLOG"/>
    <property type="match status" value="1"/>
</dbReference>
<dbReference type="GO" id="GO:0005743">
    <property type="term" value="C:mitochondrial inner membrane"/>
    <property type="evidence" value="ECO:0007669"/>
    <property type="project" value="TreeGrafter"/>
</dbReference>
<keyword evidence="1" id="KW-1133">Transmembrane helix</keyword>
<dbReference type="PANTHER" id="PTHR47148">
    <property type="entry name" value="CYTOCHROME C OXIDASE ASSEMBLY FACTOR 1 HOMOLOG"/>
    <property type="match status" value="1"/>
</dbReference>
<evidence type="ECO:0000313" key="3">
    <source>
        <dbReference type="Proteomes" id="UP000028990"/>
    </source>
</evidence>
<gene>
    <name evidence="2" type="ORF">H920_17988</name>
</gene>
<dbReference type="Proteomes" id="UP000028990">
    <property type="component" value="Unassembled WGS sequence"/>
</dbReference>
<accession>A0A091CQZ0</accession>
<organism evidence="2 3">
    <name type="scientific">Fukomys damarensis</name>
    <name type="common">Damaraland mole rat</name>
    <name type="synonym">Cryptomys damarensis</name>
    <dbReference type="NCBI Taxonomy" id="885580"/>
    <lineage>
        <taxon>Eukaryota</taxon>
        <taxon>Metazoa</taxon>
        <taxon>Chordata</taxon>
        <taxon>Craniata</taxon>
        <taxon>Vertebrata</taxon>
        <taxon>Euteleostomi</taxon>
        <taxon>Mammalia</taxon>
        <taxon>Eutheria</taxon>
        <taxon>Euarchontoglires</taxon>
        <taxon>Glires</taxon>
        <taxon>Rodentia</taxon>
        <taxon>Hystricomorpha</taxon>
        <taxon>Bathyergidae</taxon>
        <taxon>Fukomys</taxon>
    </lineage>
</organism>
<dbReference type="GO" id="GO:0033617">
    <property type="term" value="P:mitochondrial respiratory chain complex IV assembly"/>
    <property type="evidence" value="ECO:0007669"/>
    <property type="project" value="TreeGrafter"/>
</dbReference>
<dbReference type="OMA" id="RQCWCLQ"/>
<evidence type="ECO:0000256" key="1">
    <source>
        <dbReference type="SAM" id="Phobius"/>
    </source>
</evidence>
<proteinExistence type="predicted"/>
<keyword evidence="1" id="KW-0812">Transmembrane</keyword>